<dbReference type="eggNOG" id="ENOG502ZVNG">
    <property type="taxonomic scope" value="Bacteria"/>
</dbReference>
<gene>
    <name evidence="2" type="ORF">Bccel_3475</name>
</gene>
<dbReference type="RefSeq" id="WP_036944674.1">
    <property type="nucleotide sequence ID" value="NZ_JQKC01000033.1"/>
</dbReference>
<dbReference type="NCBIfam" id="TIGR02532">
    <property type="entry name" value="IV_pilin_GFxxxE"/>
    <property type="match status" value="1"/>
</dbReference>
<protein>
    <recommendedName>
        <fullName evidence="4">Prepilin-type N-terminal cleavage/methylation domain-containing protein</fullName>
    </recommendedName>
</protein>
<organism evidence="2 3">
    <name type="scientific">Pseudobacteroides cellulosolvens ATCC 35603 = DSM 2933</name>
    <dbReference type="NCBI Taxonomy" id="398512"/>
    <lineage>
        <taxon>Bacteria</taxon>
        <taxon>Bacillati</taxon>
        <taxon>Bacillota</taxon>
        <taxon>Clostridia</taxon>
        <taxon>Eubacteriales</taxon>
        <taxon>Oscillospiraceae</taxon>
        <taxon>Pseudobacteroides</taxon>
    </lineage>
</organism>
<keyword evidence="1" id="KW-0472">Membrane</keyword>
<accession>A0A0L6JQV8</accession>
<dbReference type="OrthoDB" id="2086626at2"/>
<dbReference type="InterPro" id="IPR012902">
    <property type="entry name" value="N_methyl_site"/>
</dbReference>
<keyword evidence="1" id="KW-0812">Transmembrane</keyword>
<dbReference type="STRING" id="398512.Bccel_3475"/>
<proteinExistence type="predicted"/>
<dbReference type="EMBL" id="LGTC01000001">
    <property type="protein sequence ID" value="KNY28201.1"/>
    <property type="molecule type" value="Genomic_DNA"/>
</dbReference>
<reference evidence="3" key="1">
    <citation type="submission" date="2015-07" db="EMBL/GenBank/DDBJ databases">
        <title>Near-Complete Genome Sequence of the Cellulolytic Bacterium Bacteroides (Pseudobacteroides) cellulosolvens ATCC 35603.</title>
        <authorList>
            <person name="Dassa B."/>
            <person name="Utturkar S.M."/>
            <person name="Klingeman D.M."/>
            <person name="Hurt R.A."/>
            <person name="Keller M."/>
            <person name="Xu J."/>
            <person name="Reddy Y.H.K."/>
            <person name="Borovok I."/>
            <person name="Grinberg I.R."/>
            <person name="Lamed R."/>
            <person name="Zhivin O."/>
            <person name="Bayer E.A."/>
            <person name="Brown S.D."/>
        </authorList>
    </citation>
    <scope>NUCLEOTIDE SEQUENCE [LARGE SCALE GENOMIC DNA]</scope>
    <source>
        <strain evidence="3">DSM 2933</strain>
    </source>
</reference>
<dbReference type="Pfam" id="PF07963">
    <property type="entry name" value="N_methyl"/>
    <property type="match status" value="1"/>
</dbReference>
<evidence type="ECO:0000313" key="3">
    <source>
        <dbReference type="Proteomes" id="UP000036923"/>
    </source>
</evidence>
<name>A0A0L6JQV8_9FIRM</name>
<sequence length="142" mass="15394" precursor="true">MGELLKRKKGLTIVELIIAITLFAIITVPLMAGFANVAMINKLTKNQIEINAAANQVQQEVIDSVKKNSSVTLESGSGNIRGATLLKGIKVGEGKSNFIYDSEYKGVTGVNGSTQEYLITLYKKKGANFQVVEKFNVQVNVD</sequence>
<comment type="caution">
    <text evidence="2">The sequence shown here is derived from an EMBL/GenBank/DDBJ whole genome shotgun (WGS) entry which is preliminary data.</text>
</comment>
<keyword evidence="1" id="KW-1133">Transmembrane helix</keyword>
<keyword evidence="3" id="KW-1185">Reference proteome</keyword>
<dbReference type="AlphaFoldDB" id="A0A0L6JQV8"/>
<evidence type="ECO:0000313" key="2">
    <source>
        <dbReference type="EMBL" id="KNY28201.1"/>
    </source>
</evidence>
<dbReference type="Proteomes" id="UP000036923">
    <property type="component" value="Unassembled WGS sequence"/>
</dbReference>
<feature type="transmembrane region" description="Helical" evidence="1">
    <location>
        <begin position="12"/>
        <end position="35"/>
    </location>
</feature>
<evidence type="ECO:0008006" key="4">
    <source>
        <dbReference type="Google" id="ProtNLM"/>
    </source>
</evidence>
<evidence type="ECO:0000256" key="1">
    <source>
        <dbReference type="SAM" id="Phobius"/>
    </source>
</evidence>